<proteinExistence type="predicted"/>
<evidence type="ECO:0000313" key="2">
    <source>
        <dbReference type="Proteomes" id="UP000784294"/>
    </source>
</evidence>
<protein>
    <submittedName>
        <fullName evidence="1">Uncharacterized protein</fullName>
    </submittedName>
</protein>
<organism evidence="1 2">
    <name type="scientific">Protopolystoma xenopodis</name>
    <dbReference type="NCBI Taxonomy" id="117903"/>
    <lineage>
        <taxon>Eukaryota</taxon>
        <taxon>Metazoa</taxon>
        <taxon>Spiralia</taxon>
        <taxon>Lophotrochozoa</taxon>
        <taxon>Platyhelminthes</taxon>
        <taxon>Monogenea</taxon>
        <taxon>Polyopisthocotylea</taxon>
        <taxon>Polystomatidea</taxon>
        <taxon>Polystomatidae</taxon>
        <taxon>Protopolystoma</taxon>
    </lineage>
</organism>
<name>A0A448WBU2_9PLAT</name>
<keyword evidence="2" id="KW-1185">Reference proteome</keyword>
<accession>A0A448WBU2</accession>
<reference evidence="1" key="1">
    <citation type="submission" date="2018-11" db="EMBL/GenBank/DDBJ databases">
        <authorList>
            <consortium name="Pathogen Informatics"/>
        </authorList>
    </citation>
    <scope>NUCLEOTIDE SEQUENCE</scope>
</reference>
<comment type="caution">
    <text evidence="1">The sequence shown here is derived from an EMBL/GenBank/DDBJ whole genome shotgun (WGS) entry which is preliminary data.</text>
</comment>
<sequence length="67" mass="7569">MLAQQPQLGRYKIIALGPKDVRGEDMQNCGIMQTFPPSLFLRPDDEWTVFQQIVSPTTNAIIGYNKS</sequence>
<evidence type="ECO:0000313" key="1">
    <source>
        <dbReference type="EMBL" id="VEL07982.1"/>
    </source>
</evidence>
<dbReference type="AlphaFoldDB" id="A0A448WBU2"/>
<dbReference type="Proteomes" id="UP000784294">
    <property type="component" value="Unassembled WGS sequence"/>
</dbReference>
<dbReference type="EMBL" id="CAAALY010002884">
    <property type="protein sequence ID" value="VEL07982.1"/>
    <property type="molecule type" value="Genomic_DNA"/>
</dbReference>
<gene>
    <name evidence="1" type="ORF">PXEA_LOCUS1422</name>
</gene>